<evidence type="ECO:0000313" key="3">
    <source>
        <dbReference type="EMBL" id="SDE75325.1"/>
    </source>
</evidence>
<evidence type="ECO:0000259" key="2">
    <source>
        <dbReference type="PROSITE" id="PS50983"/>
    </source>
</evidence>
<accession>A0A1G7FIF0</accession>
<name>A0A1G7FIF0_9RHOB</name>
<gene>
    <name evidence="3" type="ORF">SAMN04488105_10776</name>
</gene>
<dbReference type="RefSeq" id="WP_089959272.1">
    <property type="nucleotide sequence ID" value="NZ_FNAV01000007.1"/>
</dbReference>
<dbReference type="AlphaFoldDB" id="A0A1G7FIF0"/>
<feature type="signal peptide" evidence="1">
    <location>
        <begin position="1"/>
        <end position="20"/>
    </location>
</feature>
<dbReference type="InterPro" id="IPR050902">
    <property type="entry name" value="ABC_Transporter_SBP"/>
</dbReference>
<evidence type="ECO:0000313" key="4">
    <source>
        <dbReference type="Proteomes" id="UP000198994"/>
    </source>
</evidence>
<dbReference type="SUPFAM" id="SSF53807">
    <property type="entry name" value="Helical backbone' metal receptor"/>
    <property type="match status" value="1"/>
</dbReference>
<dbReference type="InterPro" id="IPR002491">
    <property type="entry name" value="ABC_transptr_periplasmic_BD"/>
</dbReference>
<protein>
    <submittedName>
        <fullName evidence="3">ABC-type Fe3+-hydroxamate transport system, substrate-binding protein</fullName>
    </submittedName>
</protein>
<dbReference type="Gene3D" id="3.40.50.1980">
    <property type="entry name" value="Nitrogenase molybdenum iron protein domain"/>
    <property type="match status" value="2"/>
</dbReference>
<dbReference type="EMBL" id="FNAV01000007">
    <property type="protein sequence ID" value="SDE75325.1"/>
    <property type="molecule type" value="Genomic_DNA"/>
</dbReference>
<reference evidence="4" key="1">
    <citation type="submission" date="2016-10" db="EMBL/GenBank/DDBJ databases">
        <authorList>
            <person name="Varghese N."/>
            <person name="Submissions S."/>
        </authorList>
    </citation>
    <scope>NUCLEOTIDE SEQUENCE [LARGE SCALE GENOMIC DNA]</scope>
    <source>
        <strain evidence="4">DSM 10146</strain>
    </source>
</reference>
<dbReference type="PANTHER" id="PTHR30535:SF34">
    <property type="entry name" value="MOLYBDATE-BINDING PROTEIN MOLA"/>
    <property type="match status" value="1"/>
</dbReference>
<feature type="chain" id="PRO_5011678033" evidence="1">
    <location>
        <begin position="21"/>
        <end position="361"/>
    </location>
</feature>
<dbReference type="OrthoDB" id="9775594at2"/>
<evidence type="ECO:0000256" key="1">
    <source>
        <dbReference type="SAM" id="SignalP"/>
    </source>
</evidence>
<proteinExistence type="predicted"/>
<dbReference type="PANTHER" id="PTHR30535">
    <property type="entry name" value="VITAMIN B12-BINDING PROTEIN"/>
    <property type="match status" value="1"/>
</dbReference>
<keyword evidence="1" id="KW-0732">Signal</keyword>
<sequence>MKHLTIPALALLSLSAPAWAEITITDLRGREVTLEAPAQEVLLGFYYEDFLAVTGTGAVDRIVGLSRGPWAEWRPKQWEIYTAAFPQLADLPDVGDTESSTFSIETALATDPDLVILAGWQYDSLGESAQQFDTAGIPVLVLDYNAQTLDAHLASTRALGKAMGTEDRAEALATLYEDMTADTAARVETATSAPKVYVELAQKGPDEVGNTYAGGMWGGVIDRLGGTNIANGQIENWGPLSPEYVLAEAPEVIFLSGSEWLNRPAAVPLGFAADPALAQERMAAYLARPGWSDLPAVQDGEVYGIYHGGSRTLSDFAYFRFIGKALHPEAFADVDPQAELAQFYADWLPITLDGTFMMHAE</sequence>
<dbReference type="Proteomes" id="UP000198994">
    <property type="component" value="Unassembled WGS sequence"/>
</dbReference>
<dbReference type="Pfam" id="PF01497">
    <property type="entry name" value="Peripla_BP_2"/>
    <property type="match status" value="1"/>
</dbReference>
<dbReference type="STRING" id="282683.SAMN04488105_10776"/>
<keyword evidence="4" id="KW-1185">Reference proteome</keyword>
<organism evidence="3 4">
    <name type="scientific">Salipiger thiooxidans</name>
    <dbReference type="NCBI Taxonomy" id="282683"/>
    <lineage>
        <taxon>Bacteria</taxon>
        <taxon>Pseudomonadati</taxon>
        <taxon>Pseudomonadota</taxon>
        <taxon>Alphaproteobacteria</taxon>
        <taxon>Rhodobacterales</taxon>
        <taxon>Roseobacteraceae</taxon>
        <taxon>Salipiger</taxon>
    </lineage>
</organism>
<dbReference type="PROSITE" id="PS50983">
    <property type="entry name" value="FE_B12_PBP"/>
    <property type="match status" value="1"/>
</dbReference>
<feature type="domain" description="Fe/B12 periplasmic-binding" evidence="2">
    <location>
        <begin position="30"/>
        <end position="334"/>
    </location>
</feature>